<dbReference type="Gene3D" id="1.10.10.2840">
    <property type="entry name" value="PucR C-terminal helix-turn-helix domain"/>
    <property type="match status" value="1"/>
</dbReference>
<name>A0A4V6PST5_9ACTN</name>
<dbReference type="PANTHER" id="PTHR33744:SF1">
    <property type="entry name" value="DNA-BINDING TRANSCRIPTIONAL ACTIVATOR ADER"/>
    <property type="match status" value="1"/>
</dbReference>
<accession>A0A4V6PST5</accession>
<dbReference type="OrthoDB" id="8450798at2"/>
<dbReference type="RefSeq" id="WP_133871347.1">
    <property type="nucleotide sequence ID" value="NZ_BOMD01000102.1"/>
</dbReference>
<dbReference type="InterPro" id="IPR042070">
    <property type="entry name" value="PucR_C-HTH_sf"/>
</dbReference>
<organism evidence="2 3">
    <name type="scientific">Paractinoplanes brasiliensis</name>
    <dbReference type="NCBI Taxonomy" id="52695"/>
    <lineage>
        <taxon>Bacteria</taxon>
        <taxon>Bacillati</taxon>
        <taxon>Actinomycetota</taxon>
        <taxon>Actinomycetes</taxon>
        <taxon>Micromonosporales</taxon>
        <taxon>Micromonosporaceae</taxon>
        <taxon>Paractinoplanes</taxon>
    </lineage>
</organism>
<sequence>MMNQLSKDDRFPVTLRNPPATPGRLLAGALSAVLDAVTGESPAAAVDRALRGLHGVASSHGIDLDTAAVAPAALHAAGRTQERRRRELALLSLYQATADLGRRDTVARLSDAILSAASRLAAPVDAAWLVVGNSSDGWRGYAASGLTVPDALRVVGRAGGMAAVAVRSAVPFAVPSYLDSTLFPHDASADAAIRQDRIGPVLAVQLPVTGANKVVLHLARRDATPFAAQHMAVLSHFAHVAAGQLEVVDALTASRRHAGELAGRLGDRDRSTAMIDELLQLVAAAEPPEPAIALTIIGKALGTPVVLLGPYGQMLAGSAPDGFPVAGSDLINRAAAAPGRVVVECGSVTRYAISVTGSGRSQGTLMTVRDTPFSEDGLADLRRAAAVLGALLTRRSALRQAYEEVRADLFAELLGAHRALPRSVRVMAEANNFGLDRPHVLVALTAADGAVLDPLVADSAALLGGIGGLHEGIHLALLPGTDPRRAADALASRIRRVIGARPFICVSEPLTPAGGRLSDTVQAVRHGLALLKVAGAPGAAATTSELALFRPLFDPDRADDIRDLLDSTLSPLVDYDREHNVDLVSTVRAFLATGGNAAAAARKLYIHPNTMSKRLERISRLLGDDWSEGINGLRLRLAIHLESLSRRPDPAPAGRTAA</sequence>
<dbReference type="Proteomes" id="UP000294901">
    <property type="component" value="Unassembled WGS sequence"/>
</dbReference>
<feature type="domain" description="PucR C-terminal helix-turn-helix" evidence="1">
    <location>
        <begin position="583"/>
        <end position="640"/>
    </location>
</feature>
<dbReference type="InterPro" id="IPR029016">
    <property type="entry name" value="GAF-like_dom_sf"/>
</dbReference>
<dbReference type="SUPFAM" id="SSF55781">
    <property type="entry name" value="GAF domain-like"/>
    <property type="match status" value="1"/>
</dbReference>
<evidence type="ECO:0000313" key="2">
    <source>
        <dbReference type="EMBL" id="TDO36628.1"/>
    </source>
</evidence>
<dbReference type="AlphaFoldDB" id="A0A4V6PST5"/>
<dbReference type="Gene3D" id="3.30.450.40">
    <property type="match status" value="1"/>
</dbReference>
<keyword evidence="3" id="KW-1185">Reference proteome</keyword>
<evidence type="ECO:0000313" key="3">
    <source>
        <dbReference type="Proteomes" id="UP000294901"/>
    </source>
</evidence>
<evidence type="ECO:0000259" key="1">
    <source>
        <dbReference type="Pfam" id="PF13556"/>
    </source>
</evidence>
<dbReference type="Pfam" id="PF13556">
    <property type="entry name" value="HTH_30"/>
    <property type="match status" value="1"/>
</dbReference>
<gene>
    <name evidence="2" type="ORF">C8E87_0208</name>
</gene>
<reference evidence="2 3" key="1">
    <citation type="submission" date="2019-03" db="EMBL/GenBank/DDBJ databases">
        <title>Sequencing the genomes of 1000 actinobacteria strains.</title>
        <authorList>
            <person name="Klenk H.-P."/>
        </authorList>
    </citation>
    <scope>NUCLEOTIDE SEQUENCE [LARGE SCALE GENOMIC DNA]</scope>
    <source>
        <strain evidence="2 3">DSM 43805</strain>
    </source>
</reference>
<dbReference type="InterPro" id="IPR051448">
    <property type="entry name" value="CdaR-like_regulators"/>
</dbReference>
<dbReference type="InterPro" id="IPR025736">
    <property type="entry name" value="PucR_C-HTH_dom"/>
</dbReference>
<comment type="caution">
    <text evidence="2">The sequence shown here is derived from an EMBL/GenBank/DDBJ whole genome shotgun (WGS) entry which is preliminary data.</text>
</comment>
<protein>
    <submittedName>
        <fullName evidence="2">PucR-like helix-turn-helix protein</fullName>
    </submittedName>
</protein>
<proteinExistence type="predicted"/>
<dbReference type="EMBL" id="SNWR01000001">
    <property type="protein sequence ID" value="TDO36628.1"/>
    <property type="molecule type" value="Genomic_DNA"/>
</dbReference>
<dbReference type="PANTHER" id="PTHR33744">
    <property type="entry name" value="CARBOHYDRATE DIACID REGULATOR"/>
    <property type="match status" value="1"/>
</dbReference>